<comment type="caution">
    <text evidence="1">The sequence shown here is derived from an EMBL/GenBank/DDBJ whole genome shotgun (WGS) entry which is preliminary data.</text>
</comment>
<organism evidence="1 2">
    <name type="scientific">Jezberella montanilacus</name>
    <dbReference type="NCBI Taxonomy" id="323426"/>
    <lineage>
        <taxon>Bacteria</taxon>
        <taxon>Pseudomonadati</taxon>
        <taxon>Pseudomonadota</taxon>
        <taxon>Betaproteobacteria</taxon>
        <taxon>Burkholderiales</taxon>
        <taxon>Alcaligenaceae</taxon>
        <taxon>Jezberella</taxon>
    </lineage>
</organism>
<keyword evidence="2" id="KW-1185">Reference proteome</keyword>
<dbReference type="OrthoDB" id="6293663at2"/>
<dbReference type="Proteomes" id="UP000238308">
    <property type="component" value="Unassembled WGS sequence"/>
</dbReference>
<evidence type="ECO:0000313" key="2">
    <source>
        <dbReference type="Proteomes" id="UP000238308"/>
    </source>
</evidence>
<dbReference type="AlphaFoldDB" id="A0A2T0XG52"/>
<protein>
    <submittedName>
        <fullName evidence="1">Uncharacterized protein</fullName>
    </submittedName>
</protein>
<dbReference type="EMBL" id="PVTV01000013">
    <property type="protein sequence ID" value="PRY97905.1"/>
    <property type="molecule type" value="Genomic_DNA"/>
</dbReference>
<proteinExistence type="predicted"/>
<sequence length="86" mass="9417">MSDVKSEKFIDHLKLKWRSQKCPMCGTGNWNVSDKVFELREFHDGNLVIGSGPIVPIVPVTCDNCGNTVLVNAIVSGAVDRETKNG</sequence>
<gene>
    <name evidence="1" type="ORF">BCM14_1617</name>
</gene>
<name>A0A2T0XG52_9BURK</name>
<evidence type="ECO:0000313" key="1">
    <source>
        <dbReference type="EMBL" id="PRY97905.1"/>
    </source>
</evidence>
<reference evidence="1 2" key="1">
    <citation type="submission" date="2018-03" db="EMBL/GenBank/DDBJ databases">
        <title>Genomic Encyclopedia of Type Strains, Phase III (KMG-III): the genomes of soil and plant-associated and newly described type strains.</title>
        <authorList>
            <person name="Whitman W."/>
        </authorList>
    </citation>
    <scope>NUCLEOTIDE SEQUENCE [LARGE SCALE GENOMIC DNA]</scope>
    <source>
        <strain evidence="1 2">MWH-P2sevCIIIb</strain>
    </source>
</reference>
<accession>A0A2T0XG52</accession>